<dbReference type="AlphaFoldDB" id="A0A7I8JDH7"/>
<gene>
    <name evidence="2" type="ORF">SI7747_11014455</name>
    <name evidence="3" type="ORF">SI8410_11015570</name>
</gene>
<dbReference type="OrthoDB" id="1935514at2759"/>
<evidence type="ECO:0000313" key="2">
    <source>
        <dbReference type="EMBL" id="CAA2628814.1"/>
    </source>
</evidence>
<evidence type="ECO:0000313" key="4">
    <source>
        <dbReference type="Proteomes" id="UP000663760"/>
    </source>
</evidence>
<sequence>MAGGAALAQPSRRFLPAPANPPVQRQIGNRCMGGSVLRLGGGGKWGRLPVAACLLESTGSGAVGEGGKKGVIGGGGFGTLPNSNYVVPLDKAALGIIRPLGEILRDLNKKVTENIINKVDRSIPWYHVNRLLSFYAPGWCGEIRNVIFSDDGTVTVVYRVTVRGSDGEAHRESTGTASCTDGTEGDPVALAEEIAFCRACARFGLGLYLYHEDDHL</sequence>
<dbReference type="PANTHER" id="PTHR34050:SF3">
    <property type="entry name" value="DNA REPAIR RAD52-LIKE PROTEIN 2, CHLOROPLASTIC"/>
    <property type="match status" value="1"/>
</dbReference>
<reference evidence="2" key="1">
    <citation type="submission" date="2019-12" db="EMBL/GenBank/DDBJ databases">
        <authorList>
            <person name="Scholz U."/>
            <person name="Mascher M."/>
            <person name="Fiebig A."/>
        </authorList>
    </citation>
    <scope>NUCLEOTIDE SEQUENCE</scope>
</reference>
<dbReference type="GO" id="GO:0003677">
    <property type="term" value="F:DNA binding"/>
    <property type="evidence" value="ECO:0007669"/>
    <property type="project" value="InterPro"/>
</dbReference>
<keyword evidence="4" id="KW-1185">Reference proteome</keyword>
<accession>A0A7I8JDH7</accession>
<feature type="region of interest" description="Disordered" evidence="1">
    <location>
        <begin position="1"/>
        <end position="21"/>
    </location>
</feature>
<dbReference type="PANTHER" id="PTHR34050">
    <property type="entry name" value="DNA REPAIR RAD52-LIKE PROTEIN 2, CHLOROPLASTIC"/>
    <property type="match status" value="1"/>
</dbReference>
<evidence type="ECO:0000256" key="1">
    <source>
        <dbReference type="SAM" id="MobiDB-lite"/>
    </source>
</evidence>
<dbReference type="EMBL" id="LR743598">
    <property type="protein sequence ID" value="CAA2628814.1"/>
    <property type="molecule type" value="Genomic_DNA"/>
</dbReference>
<evidence type="ECO:0000313" key="3">
    <source>
        <dbReference type="EMBL" id="CAA7404892.1"/>
    </source>
</evidence>
<dbReference type="EMBL" id="LR746274">
    <property type="protein sequence ID" value="CAA7404892.1"/>
    <property type="molecule type" value="Genomic_DNA"/>
</dbReference>
<dbReference type="InterPro" id="IPR037489">
    <property type="entry name" value="RAD52-like"/>
</dbReference>
<dbReference type="Proteomes" id="UP000663760">
    <property type="component" value="Chromosome 11"/>
</dbReference>
<organism evidence="2">
    <name type="scientific">Spirodela intermedia</name>
    <name type="common">Intermediate duckweed</name>
    <dbReference type="NCBI Taxonomy" id="51605"/>
    <lineage>
        <taxon>Eukaryota</taxon>
        <taxon>Viridiplantae</taxon>
        <taxon>Streptophyta</taxon>
        <taxon>Embryophyta</taxon>
        <taxon>Tracheophyta</taxon>
        <taxon>Spermatophyta</taxon>
        <taxon>Magnoliopsida</taxon>
        <taxon>Liliopsida</taxon>
        <taxon>Araceae</taxon>
        <taxon>Lemnoideae</taxon>
        <taxon>Spirodela</taxon>
    </lineage>
</organism>
<dbReference type="GO" id="GO:0000724">
    <property type="term" value="P:double-strand break repair via homologous recombination"/>
    <property type="evidence" value="ECO:0007669"/>
    <property type="project" value="InterPro"/>
</dbReference>
<name>A0A7I8JDH7_SPIIN</name>
<protein>
    <submittedName>
        <fullName evidence="2">Uncharacterized protein</fullName>
    </submittedName>
</protein>
<proteinExistence type="predicted"/>